<keyword evidence="3" id="KW-0132">Cell division</keyword>
<proteinExistence type="predicted"/>
<dbReference type="PANTHER" id="PTHR24072">
    <property type="entry name" value="RHO FAMILY GTPASE"/>
    <property type="match status" value="1"/>
</dbReference>
<dbReference type="Gene3D" id="3.40.50.300">
    <property type="entry name" value="P-loop containing nucleotide triphosphate hydrolases"/>
    <property type="match status" value="1"/>
</dbReference>
<evidence type="ECO:0000256" key="1">
    <source>
        <dbReference type="ARBA" id="ARBA00022741"/>
    </source>
</evidence>
<dbReference type="InterPro" id="IPR027417">
    <property type="entry name" value="P-loop_NTPase"/>
</dbReference>
<name>A0A8D8ETH3_CULPI</name>
<dbReference type="GO" id="GO:0007264">
    <property type="term" value="P:small GTPase-mediated signal transduction"/>
    <property type="evidence" value="ECO:0007669"/>
    <property type="project" value="InterPro"/>
</dbReference>
<dbReference type="EMBL" id="HBUE01007525">
    <property type="protein sequence ID" value="CAG6446681.1"/>
    <property type="molecule type" value="Transcribed_RNA"/>
</dbReference>
<dbReference type="GO" id="GO:0051301">
    <property type="term" value="P:cell division"/>
    <property type="evidence" value="ECO:0007669"/>
    <property type="project" value="UniProtKB-KW"/>
</dbReference>
<keyword evidence="3" id="KW-0131">Cell cycle</keyword>
<protein>
    <submittedName>
        <fullName evidence="3">Cell division control protein 42 homolog</fullName>
    </submittedName>
</protein>
<reference evidence="3" key="1">
    <citation type="submission" date="2021-05" db="EMBL/GenBank/DDBJ databases">
        <authorList>
            <person name="Alioto T."/>
            <person name="Alioto T."/>
            <person name="Gomez Garrido J."/>
        </authorList>
    </citation>
    <scope>NUCLEOTIDE SEQUENCE</scope>
</reference>
<evidence type="ECO:0000313" key="3">
    <source>
        <dbReference type="EMBL" id="CAG6446681.1"/>
    </source>
</evidence>
<evidence type="ECO:0000256" key="2">
    <source>
        <dbReference type="ARBA" id="ARBA00023134"/>
    </source>
</evidence>
<sequence length="103" mass="11652">MEPSVPRPLPRRTIRCVAVGDRIFGKPVCSRQSPHGFRLSMPFESYSAELQIGDEPCTLNLFYAADRKDLDGLRPQQWYQQADVFLVCFPVDSPGALVNVRAR</sequence>
<dbReference type="GO" id="GO:0005525">
    <property type="term" value="F:GTP binding"/>
    <property type="evidence" value="ECO:0007669"/>
    <property type="project" value="UniProtKB-KW"/>
</dbReference>
<accession>A0A8D8ETH3</accession>
<keyword evidence="2" id="KW-0342">GTP-binding</keyword>
<dbReference type="InterPro" id="IPR003578">
    <property type="entry name" value="Small_GTPase_Rho"/>
</dbReference>
<dbReference type="AlphaFoldDB" id="A0A8D8ETH3"/>
<organism evidence="3">
    <name type="scientific">Culex pipiens</name>
    <name type="common">House mosquito</name>
    <dbReference type="NCBI Taxonomy" id="7175"/>
    <lineage>
        <taxon>Eukaryota</taxon>
        <taxon>Metazoa</taxon>
        <taxon>Ecdysozoa</taxon>
        <taxon>Arthropoda</taxon>
        <taxon>Hexapoda</taxon>
        <taxon>Insecta</taxon>
        <taxon>Pterygota</taxon>
        <taxon>Neoptera</taxon>
        <taxon>Endopterygota</taxon>
        <taxon>Diptera</taxon>
        <taxon>Nematocera</taxon>
        <taxon>Culicoidea</taxon>
        <taxon>Culicidae</taxon>
        <taxon>Culicinae</taxon>
        <taxon>Culicini</taxon>
        <taxon>Culex</taxon>
        <taxon>Culex</taxon>
    </lineage>
</organism>
<keyword evidence="1" id="KW-0547">Nucleotide-binding</keyword>